<evidence type="ECO:0000256" key="2">
    <source>
        <dbReference type="ARBA" id="ARBA00022679"/>
    </source>
</evidence>
<evidence type="ECO:0000313" key="10">
    <source>
        <dbReference type="EMBL" id="GFG36754.1"/>
    </source>
</evidence>
<keyword evidence="1" id="KW-0723">Serine/threonine-protein kinase</keyword>
<dbReference type="Gene3D" id="1.10.510.10">
    <property type="entry name" value="Transferase(Phosphotransferase) domain 1"/>
    <property type="match status" value="1"/>
</dbReference>
<feature type="region of interest" description="Disordered" evidence="8">
    <location>
        <begin position="896"/>
        <end position="937"/>
    </location>
</feature>
<dbReference type="InParanoid" id="A0A6L2PX00"/>
<feature type="compositionally biased region" description="Basic and acidic residues" evidence="8">
    <location>
        <begin position="1"/>
        <end position="11"/>
    </location>
</feature>
<dbReference type="OrthoDB" id="5979581at2759"/>
<dbReference type="InterPro" id="IPR047916">
    <property type="entry name" value="TTBK_Asator-like_STKc"/>
</dbReference>
<evidence type="ECO:0000256" key="6">
    <source>
        <dbReference type="ARBA" id="ARBA00061588"/>
    </source>
</evidence>
<evidence type="ECO:0000259" key="9">
    <source>
        <dbReference type="PROSITE" id="PS50011"/>
    </source>
</evidence>
<dbReference type="CDD" id="cd14017">
    <property type="entry name" value="STKc_TTBK"/>
    <property type="match status" value="1"/>
</dbReference>
<dbReference type="EMBL" id="BLKM01000655">
    <property type="protein sequence ID" value="GFG36754.1"/>
    <property type="molecule type" value="Genomic_DNA"/>
</dbReference>
<evidence type="ECO:0000313" key="11">
    <source>
        <dbReference type="Proteomes" id="UP000502823"/>
    </source>
</evidence>
<feature type="compositionally biased region" description="Polar residues" evidence="8">
    <location>
        <begin position="960"/>
        <end position="972"/>
    </location>
</feature>
<dbReference type="InterPro" id="IPR050235">
    <property type="entry name" value="CK1_Ser-Thr_kinase"/>
</dbReference>
<gene>
    <name evidence="10" type="ORF">Cfor_09456</name>
</gene>
<protein>
    <recommendedName>
        <fullName evidence="9">Protein kinase domain-containing protein</fullName>
    </recommendedName>
</protein>
<evidence type="ECO:0000256" key="8">
    <source>
        <dbReference type="SAM" id="MobiDB-lite"/>
    </source>
</evidence>
<feature type="compositionally biased region" description="Basic and acidic residues" evidence="8">
    <location>
        <begin position="759"/>
        <end position="781"/>
    </location>
</feature>
<evidence type="ECO:0000256" key="7">
    <source>
        <dbReference type="PROSITE-ProRule" id="PRU10141"/>
    </source>
</evidence>
<dbReference type="Pfam" id="PF00069">
    <property type="entry name" value="Pkinase"/>
    <property type="match status" value="1"/>
</dbReference>
<evidence type="ECO:0000256" key="5">
    <source>
        <dbReference type="ARBA" id="ARBA00022840"/>
    </source>
</evidence>
<dbReference type="AlphaFoldDB" id="A0A6L2PX00"/>
<reference evidence="11" key="1">
    <citation type="submission" date="2020-01" db="EMBL/GenBank/DDBJ databases">
        <title>Draft genome sequence of the Termite Coptotermes fromosanus.</title>
        <authorList>
            <person name="Itakura S."/>
            <person name="Yosikawa Y."/>
            <person name="Umezawa K."/>
        </authorList>
    </citation>
    <scope>NUCLEOTIDE SEQUENCE [LARGE SCALE GENOMIC DNA]</scope>
</reference>
<feature type="compositionally biased region" description="Acidic residues" evidence="8">
    <location>
        <begin position="922"/>
        <end position="933"/>
    </location>
</feature>
<dbReference type="InterPro" id="IPR000719">
    <property type="entry name" value="Prot_kinase_dom"/>
</dbReference>
<keyword evidence="5 7" id="KW-0067">ATP-binding</keyword>
<dbReference type="GO" id="GO:0015630">
    <property type="term" value="C:microtubule cytoskeleton"/>
    <property type="evidence" value="ECO:0007669"/>
    <property type="project" value="UniProtKB-ARBA"/>
</dbReference>
<dbReference type="GO" id="GO:0004674">
    <property type="term" value="F:protein serine/threonine kinase activity"/>
    <property type="evidence" value="ECO:0007669"/>
    <property type="project" value="UniProtKB-KW"/>
</dbReference>
<feature type="non-terminal residue" evidence="10">
    <location>
        <position position="1"/>
    </location>
</feature>
<evidence type="ECO:0000256" key="4">
    <source>
        <dbReference type="ARBA" id="ARBA00022777"/>
    </source>
</evidence>
<feature type="compositionally biased region" description="Basic and acidic residues" evidence="8">
    <location>
        <begin position="586"/>
        <end position="596"/>
    </location>
</feature>
<dbReference type="SMART" id="SM00220">
    <property type="entry name" value="S_TKc"/>
    <property type="match status" value="1"/>
</dbReference>
<dbReference type="Proteomes" id="UP000502823">
    <property type="component" value="Unassembled WGS sequence"/>
</dbReference>
<accession>A0A6L2PX00</accession>
<keyword evidence="4" id="KW-0418">Kinase</keyword>
<comment type="caution">
    <text evidence="10">The sequence shown here is derived from an EMBL/GenBank/DDBJ whole genome shotgun (WGS) entry which is preliminary data.</text>
</comment>
<dbReference type="SUPFAM" id="SSF56112">
    <property type="entry name" value="Protein kinase-like (PK-like)"/>
    <property type="match status" value="1"/>
</dbReference>
<dbReference type="InterPro" id="IPR017441">
    <property type="entry name" value="Protein_kinase_ATP_BS"/>
</dbReference>
<dbReference type="GO" id="GO:0005524">
    <property type="term" value="F:ATP binding"/>
    <property type="evidence" value="ECO:0007669"/>
    <property type="project" value="UniProtKB-UniRule"/>
</dbReference>
<feature type="region of interest" description="Disordered" evidence="8">
    <location>
        <begin position="960"/>
        <end position="980"/>
    </location>
</feature>
<organism evidence="10 11">
    <name type="scientific">Coptotermes formosanus</name>
    <name type="common">Formosan subterranean termite</name>
    <dbReference type="NCBI Taxonomy" id="36987"/>
    <lineage>
        <taxon>Eukaryota</taxon>
        <taxon>Metazoa</taxon>
        <taxon>Ecdysozoa</taxon>
        <taxon>Arthropoda</taxon>
        <taxon>Hexapoda</taxon>
        <taxon>Insecta</taxon>
        <taxon>Pterygota</taxon>
        <taxon>Neoptera</taxon>
        <taxon>Polyneoptera</taxon>
        <taxon>Dictyoptera</taxon>
        <taxon>Blattodea</taxon>
        <taxon>Blattoidea</taxon>
        <taxon>Termitoidae</taxon>
        <taxon>Rhinotermitidae</taxon>
        <taxon>Coptotermes</taxon>
    </lineage>
</organism>
<dbReference type="InterPro" id="IPR011009">
    <property type="entry name" value="Kinase-like_dom_sf"/>
</dbReference>
<dbReference type="PROSITE" id="PS50011">
    <property type="entry name" value="PROTEIN_KINASE_DOM"/>
    <property type="match status" value="1"/>
</dbReference>
<dbReference type="FunCoup" id="A0A6L2PX00">
    <property type="interactions" value="41"/>
</dbReference>
<feature type="binding site" evidence="7">
    <location>
        <position position="67"/>
    </location>
    <ligand>
        <name>ATP</name>
        <dbReference type="ChEBI" id="CHEBI:30616"/>
    </ligand>
</feature>
<dbReference type="PROSITE" id="PS00107">
    <property type="entry name" value="PROTEIN_KINASE_ATP"/>
    <property type="match status" value="1"/>
</dbReference>
<dbReference type="FunFam" id="1.10.510.10:FF:000481">
    <property type="entry name" value="Asator, isoform D"/>
    <property type="match status" value="1"/>
</dbReference>
<keyword evidence="11" id="KW-1185">Reference proteome</keyword>
<comment type="similarity">
    <text evidence="6">Belongs to the protein kinase superfamily. CK1 Ser/Thr protein kinase family.</text>
</comment>
<dbReference type="PANTHER" id="PTHR11909">
    <property type="entry name" value="CASEIN KINASE-RELATED"/>
    <property type="match status" value="1"/>
</dbReference>
<feature type="region of interest" description="Disordered" evidence="8">
    <location>
        <begin position="581"/>
        <end position="613"/>
    </location>
</feature>
<evidence type="ECO:0000256" key="3">
    <source>
        <dbReference type="ARBA" id="ARBA00022741"/>
    </source>
</evidence>
<keyword evidence="2" id="KW-0808">Transferase</keyword>
<feature type="domain" description="Protein kinase" evidence="9">
    <location>
        <begin position="38"/>
        <end position="301"/>
    </location>
</feature>
<keyword evidence="3 7" id="KW-0547">Nucleotide-binding</keyword>
<evidence type="ECO:0000256" key="1">
    <source>
        <dbReference type="ARBA" id="ARBA00022527"/>
    </source>
</evidence>
<name>A0A6L2PX00_COPFO</name>
<feature type="region of interest" description="Disordered" evidence="8">
    <location>
        <begin position="1"/>
        <end position="25"/>
    </location>
</feature>
<feature type="compositionally biased region" description="Polar residues" evidence="8">
    <location>
        <begin position="15"/>
        <end position="25"/>
    </location>
</feature>
<sequence length="999" mass="111519">KQEAPLHHVGDESTDQNNNITMTSEDLLQPGHVVKERWKVVRKIGGGGFGEIYEGLDLVTKEQVALKVESARQPKQVLKMEVAVLKKLQGKEHVCRFIGCGRNDRFNYVVMQLQGKNLAELRRAQPRGAFSLSTTLRLGLQILRAIDSIHQVGFLHRDIKPSNFSVGRLPHNCRKVYMLDFGLARQYTTATGEVRAPRAAAGFRGTVRYASINAHKNKEMGRHDDLWSLFYMLVEFVNGQLPWRKIKDKEQVGLMKEKYDHRLLLKHLPSDLRQFLDHIQSLEYADKPDYAMLIGLFERCMKRRGVKELDPYDWEKVPNVTSITDNAVPPAATTSPAILSRPATGILGATRITDNLMEDNLITSLDNNQENIEPDNRRELEAQLDYESGYRRRRHNLHQETTSPLVTETNRDRADKLVIDKNCNATLAATQASNQPLDTNTQLLQGSPKKQQVAQRRAVSMAGVDPTAEMQAHIHQHHTPTSIAPATDKAVDCEGDAVMTSARSNSDTQQHQHPAKKMFGMAGSAPASATNQNQQQGRKSGTTFGRLRVVTAPATCVQDLQVVWEKNVYIYKSTHTSLIGSSPVTEQRDPLKERVKEHRVRRFHSSGDASRRPISCKLNNRDTSITQFAVIDDDNVSALQQVTRGGGGLTLASQWKSQFDDSEETDNEWKGENLQSPEHRHTLTSQAAFPVEPIHTGGTVTVPESSAVDRAASVQHPTSNTACPPITIFTAAGTTIAMTVTTATTCNVPVGPVPPELSRISEDSHQEKPSYQHSPQARDETLPADNGSNGHRKPPSGVRPHCLNIAGIESFVELQGILPHAWSLPQLAEHIRPWLEAPLLQQAAFDELVYEVDVMRNVATRRTQAEKEEAEHKKERDRRLSLPTIALNSCSSTMKTGITSARSGRETVPVENKPSQIRVQQEEEEEEEEEEYEGNSMEPVAGRLEIRVLDRAEGSAVVKTVNNNLPPTSQAPTKRPEFNEVEEHCVKGKKHIEYICQVK</sequence>
<dbReference type="FunFam" id="3.30.200.20:FF:000358">
    <property type="entry name" value="Tau tubulin kinase 2b"/>
    <property type="match status" value="1"/>
</dbReference>
<proteinExistence type="inferred from homology"/>
<feature type="region of interest" description="Disordered" evidence="8">
    <location>
        <begin position="746"/>
        <end position="798"/>
    </location>
</feature>